<dbReference type="InterPro" id="IPR019416">
    <property type="entry name" value="NCBP3"/>
</dbReference>
<keyword evidence="3" id="KW-1185">Reference proteome</keyword>
<feature type="compositionally biased region" description="Basic and acidic residues" evidence="1">
    <location>
        <begin position="316"/>
        <end position="378"/>
    </location>
</feature>
<reference evidence="2" key="1">
    <citation type="journal article" date="2020" name="Stud. Mycol.">
        <title>101 Dothideomycetes genomes: a test case for predicting lifestyles and emergence of pathogens.</title>
        <authorList>
            <person name="Haridas S."/>
            <person name="Albert R."/>
            <person name="Binder M."/>
            <person name="Bloem J."/>
            <person name="Labutti K."/>
            <person name="Salamov A."/>
            <person name="Andreopoulos B."/>
            <person name="Baker S."/>
            <person name="Barry K."/>
            <person name="Bills G."/>
            <person name="Bluhm B."/>
            <person name="Cannon C."/>
            <person name="Castanera R."/>
            <person name="Culley D."/>
            <person name="Daum C."/>
            <person name="Ezra D."/>
            <person name="Gonzalez J."/>
            <person name="Henrissat B."/>
            <person name="Kuo A."/>
            <person name="Liang C."/>
            <person name="Lipzen A."/>
            <person name="Lutzoni F."/>
            <person name="Magnuson J."/>
            <person name="Mondo S."/>
            <person name="Nolan M."/>
            <person name="Ohm R."/>
            <person name="Pangilinan J."/>
            <person name="Park H.-J."/>
            <person name="Ramirez L."/>
            <person name="Alfaro M."/>
            <person name="Sun H."/>
            <person name="Tritt A."/>
            <person name="Yoshinaga Y."/>
            <person name="Zwiers L.-H."/>
            <person name="Turgeon B."/>
            <person name="Goodwin S."/>
            <person name="Spatafora J."/>
            <person name="Crous P."/>
            <person name="Grigoriev I."/>
        </authorList>
    </citation>
    <scope>NUCLEOTIDE SEQUENCE</scope>
    <source>
        <strain evidence="2">CBS 123094</strain>
    </source>
</reference>
<sequence length="447" mass="51198">MPAAYFETLEDVGTMPESVNLQGVRHFGPDDPLDYVAEHCPQMRIKKVRWVNDDSLNYECAGLQDAAELRHALTDEDAGFKSADLPAQTSRPAKPYSKQPDCPLQVREANAGDRKQKRAADRSAFYKTNPQTRTERGRLDLDYDGAAHGSSPQYDESMYDDPPARPLRFDSDRRSANRRSENRGSETRYTESRRDNDRGRSAQNRERNGDAWRHTESRRENDRDRSAHTRERRGDTWRRRPERSGRAHDAPQRPCADCCSPEEPRYGRLRGRSASPEPEEDGRLGFDEHGSSLRRRYRSRSRERNIRRQRSPSNDPDDRFYSNKLIEARPRSAERRSHSFAHESDDFGERMRAAREPFPHKTEISNHRRTDAHDESAYSRRGSSSLLARMTDKSGRPIVESAPPSKGSLLSRMEFTNSDDDDDDFNIRGIGRTRNAGFSIRGAAGGA</sequence>
<accession>A0A6A5WIR9</accession>
<dbReference type="GO" id="GO:0000340">
    <property type="term" value="F:RNA 7-methylguanosine cap binding"/>
    <property type="evidence" value="ECO:0007669"/>
    <property type="project" value="InterPro"/>
</dbReference>
<dbReference type="GO" id="GO:0003729">
    <property type="term" value="F:mRNA binding"/>
    <property type="evidence" value="ECO:0007669"/>
    <property type="project" value="InterPro"/>
</dbReference>
<gene>
    <name evidence="2" type="ORF">P154DRAFT_280149</name>
</gene>
<evidence type="ECO:0000313" key="3">
    <source>
        <dbReference type="Proteomes" id="UP000799779"/>
    </source>
</evidence>
<protein>
    <submittedName>
        <fullName evidence="2">Uncharacterized protein</fullName>
    </submittedName>
</protein>
<dbReference type="AlphaFoldDB" id="A0A6A5WIR9"/>
<dbReference type="OrthoDB" id="422106at2759"/>
<evidence type="ECO:0000313" key="2">
    <source>
        <dbReference type="EMBL" id="KAF1997566.1"/>
    </source>
</evidence>
<name>A0A6A5WIR9_9PLEO</name>
<dbReference type="Proteomes" id="UP000799779">
    <property type="component" value="Unassembled WGS sequence"/>
</dbReference>
<feature type="region of interest" description="Disordered" evidence="1">
    <location>
        <begin position="80"/>
        <end position="430"/>
    </location>
</feature>
<feature type="compositionally biased region" description="Basic and acidic residues" evidence="1">
    <location>
        <begin position="281"/>
        <end position="291"/>
    </location>
</feature>
<feature type="compositionally biased region" description="Basic and acidic residues" evidence="1">
    <location>
        <begin position="167"/>
        <end position="251"/>
    </location>
</feature>
<proteinExistence type="predicted"/>
<dbReference type="Pfam" id="PF10309">
    <property type="entry name" value="NCBP3"/>
    <property type="match status" value="1"/>
</dbReference>
<feature type="compositionally biased region" description="Basic and acidic residues" evidence="1">
    <location>
        <begin position="110"/>
        <end position="121"/>
    </location>
</feature>
<organism evidence="2 3">
    <name type="scientific">Amniculicola lignicola CBS 123094</name>
    <dbReference type="NCBI Taxonomy" id="1392246"/>
    <lineage>
        <taxon>Eukaryota</taxon>
        <taxon>Fungi</taxon>
        <taxon>Dikarya</taxon>
        <taxon>Ascomycota</taxon>
        <taxon>Pezizomycotina</taxon>
        <taxon>Dothideomycetes</taxon>
        <taxon>Pleosporomycetidae</taxon>
        <taxon>Pleosporales</taxon>
        <taxon>Amniculicolaceae</taxon>
        <taxon>Amniculicola</taxon>
    </lineage>
</organism>
<dbReference type="EMBL" id="ML977612">
    <property type="protein sequence ID" value="KAF1997566.1"/>
    <property type="molecule type" value="Genomic_DNA"/>
</dbReference>
<evidence type="ECO:0000256" key="1">
    <source>
        <dbReference type="SAM" id="MobiDB-lite"/>
    </source>
</evidence>